<evidence type="ECO:0000256" key="10">
    <source>
        <dbReference type="ARBA" id="ARBA00032947"/>
    </source>
</evidence>
<evidence type="ECO:0000256" key="6">
    <source>
        <dbReference type="ARBA" id="ARBA00022843"/>
    </source>
</evidence>
<organism evidence="16 17">
    <name type="scientific">Trichuris muris</name>
    <name type="common">Mouse whipworm</name>
    <dbReference type="NCBI Taxonomy" id="70415"/>
    <lineage>
        <taxon>Eukaryota</taxon>
        <taxon>Metazoa</taxon>
        <taxon>Ecdysozoa</taxon>
        <taxon>Nematoda</taxon>
        <taxon>Enoplea</taxon>
        <taxon>Dorylaimia</taxon>
        <taxon>Trichinellida</taxon>
        <taxon>Trichuridae</taxon>
        <taxon>Trichuris</taxon>
    </lineage>
</organism>
<dbReference type="GO" id="GO:0044545">
    <property type="term" value="C:NSL complex"/>
    <property type="evidence" value="ECO:0007669"/>
    <property type="project" value="TreeGrafter"/>
</dbReference>
<keyword evidence="9" id="KW-0539">Nucleus</keyword>
<feature type="region of interest" description="Disordered" evidence="14">
    <location>
        <begin position="1"/>
        <end position="71"/>
    </location>
</feature>
<evidence type="ECO:0000256" key="5">
    <source>
        <dbReference type="ARBA" id="ARBA00022553"/>
    </source>
</evidence>
<dbReference type="STRING" id="70415.A0A5S6QPW7"/>
<dbReference type="Pfam" id="PF13891">
    <property type="entry name" value="zf-C3HC3H_KANSL2"/>
    <property type="match status" value="1"/>
</dbReference>
<keyword evidence="7" id="KW-0156">Chromatin regulator</keyword>
<proteinExistence type="predicted"/>
<feature type="compositionally biased region" description="Polar residues" evidence="14">
    <location>
        <begin position="27"/>
        <end position="49"/>
    </location>
</feature>
<feature type="compositionally biased region" description="Acidic residues" evidence="14">
    <location>
        <begin position="641"/>
        <end position="653"/>
    </location>
</feature>
<name>A0A5S6QPW7_TRIMR</name>
<comment type="subunit">
    <text evidence="13">Component of the NSL complex at least composed of KAT8/MOF, KANSL1, KANSL2, KANSL3, MCRS1, PHF20, OGT1/OGT, WDR5 and HCFC1.</text>
</comment>
<keyword evidence="8" id="KW-0496">Mitochondrion</keyword>
<sequence length="653" mass="73020">MYTPIVIKIGGSSNSRRRSDETDDAPQLSSPVPLTPSASPTMPTLSVNTPEEDETAQVIVEPRKPINANGMFGRYERNSIDNYGAQSSSIPLKPEPSTSPLNSPAISSSNVKTWTQPLATPAKSFPNIELAVPSGDAKVKLSQHARPTIAPATFGQQIASSKPSHISTSSLSVSELLNVDAVNQAPADDGPKAADIANSRQESLVCHYEHFLCTRPVISGELYCMVHLKKRPKNTLHCNYINSESDDDCDQPLLNEMHNSCGLCPRHSTLAEARRSTYNKKLESRRTLPRILGLEPSKDTCQWRSSPDEQGMEPDMTFPPIACGWPNESSFDLSDQPSEHIRFDPLMYSGCLTSVQLIAIVRDKYDELLECLVRHCTALHHLIKLKKKIAKSHKRAPDDFEPHDPEIAENVELFRHYMKPRHENAFIYEMKRRKRARKALDSDPKTKCAYAKEELLCDQRALPSSEFCADHVLCDKRQALFVKCENSECDKPRKIWDKYCADHAVVSVADRISLAKSNSVKRPVAEFDEDEESDDPNRRRSVRLRKRLRKHVKLNKDGSYIYEYSPKSINELDRDSVAFTPTSLAPSHGSRWNRDSIHSTGDSVVPEICGNSDQSMTAELALLDHQYGGASFSATAKTDLDTTEETSADQWDS</sequence>
<evidence type="ECO:0000256" key="2">
    <source>
        <dbReference type="ARBA" id="ARBA00004173"/>
    </source>
</evidence>
<evidence type="ECO:0000256" key="9">
    <source>
        <dbReference type="ARBA" id="ARBA00023242"/>
    </source>
</evidence>
<dbReference type="InterPro" id="IPR025927">
    <property type="entry name" value="Znf_KANL2-like"/>
</dbReference>
<evidence type="ECO:0000256" key="13">
    <source>
        <dbReference type="ARBA" id="ARBA00093543"/>
    </source>
</evidence>
<accession>A0A5S6QPW7</accession>
<dbReference type="PANTHER" id="PTHR13453">
    <property type="entry name" value="KAT8 REGULATORY NSL COMPLEX SUBUNIT 2"/>
    <property type="match status" value="1"/>
</dbReference>
<evidence type="ECO:0000256" key="14">
    <source>
        <dbReference type="SAM" id="MobiDB-lite"/>
    </source>
</evidence>
<evidence type="ECO:0000259" key="15">
    <source>
        <dbReference type="Pfam" id="PF13891"/>
    </source>
</evidence>
<feature type="region of interest" description="Disordered" evidence="14">
    <location>
        <begin position="85"/>
        <end position="108"/>
    </location>
</feature>
<dbReference type="GO" id="GO:0006325">
    <property type="term" value="P:chromatin organization"/>
    <property type="evidence" value="ECO:0007669"/>
    <property type="project" value="UniProtKB-KW"/>
</dbReference>
<dbReference type="PANTHER" id="PTHR13453:SF1">
    <property type="entry name" value="KAT8 REGULATORY NSL COMPLEX SUBUNIT 2"/>
    <property type="match status" value="1"/>
</dbReference>
<feature type="domain" description="KANL2-like probable zinc-finger" evidence="15">
    <location>
        <begin position="455"/>
        <end position="503"/>
    </location>
</feature>
<dbReference type="AlphaFoldDB" id="A0A5S6QPW7"/>
<reference evidence="16" key="1">
    <citation type="submission" date="2013-11" db="EMBL/GenBank/DDBJ databases">
        <authorList>
            <person name="Aslett M."/>
        </authorList>
    </citation>
    <scope>NUCLEOTIDE SEQUENCE [LARGE SCALE GENOMIC DNA]</scope>
    <source>
        <strain evidence="16">Edinburgh</strain>
    </source>
</reference>
<evidence type="ECO:0000256" key="1">
    <source>
        <dbReference type="ARBA" id="ARBA00004123"/>
    </source>
</evidence>
<dbReference type="InterPro" id="IPR026316">
    <property type="entry name" value="NSL2"/>
</dbReference>
<evidence type="ECO:0000313" key="17">
    <source>
        <dbReference type="WBParaSite" id="TMUE_2000009381.1"/>
    </source>
</evidence>
<dbReference type="WBParaSite" id="TMUE_2000009381.3">
    <property type="protein sequence ID" value="TMUE_2000009381.3"/>
    <property type="gene ID" value="WBGene00286134"/>
</dbReference>
<comment type="function">
    <text evidence="12">Non-catalytic component of the NSL histone acetyltransferase complex, a multiprotein complex that mediates histone H4 acetylation at 'Lys-5'- and 'Lys-8' (H4K5ac and H4K8ac) at transcription start sites and promotes transcription initiation. Required for NSL complex stability and for transcription of intraciliary transport genes in both ciliated and non-ciliated cells by regulating histone H4 acetylation at 'Lys-5'- and 'Lys-12' (H4K5ac and H4K12ac). This is necessary for cilium assembly in ciliated cells and for organization of the microtubule cytoskeleton in non-ciliated cells. Required within the NSL complex to maintain nuclear architecture stability by promoting KAT8-mediated acetylation of lamin LMNA.</text>
</comment>
<evidence type="ECO:0000313" key="16">
    <source>
        <dbReference type="Proteomes" id="UP000046395"/>
    </source>
</evidence>
<reference evidence="16" key="2">
    <citation type="submission" date="2014-03" db="EMBL/GenBank/DDBJ databases">
        <title>The whipworm genome and dual-species transcriptomics of an intimate host-pathogen interaction.</title>
        <authorList>
            <person name="Foth B.J."/>
            <person name="Tsai I.J."/>
            <person name="Reid A.J."/>
            <person name="Bancroft A.J."/>
            <person name="Nichol S."/>
            <person name="Tracey A."/>
            <person name="Holroyd N."/>
            <person name="Cotton J.A."/>
            <person name="Stanley E.J."/>
            <person name="Zarowiecki M."/>
            <person name="Liu J.Z."/>
            <person name="Huckvale T."/>
            <person name="Cooper P.J."/>
            <person name="Grencis R.K."/>
            <person name="Berriman M."/>
        </authorList>
    </citation>
    <scope>NUCLEOTIDE SEQUENCE [LARGE SCALE GENOMIC DNA]</scope>
    <source>
        <strain evidence="16">Edinburgh</strain>
    </source>
</reference>
<evidence type="ECO:0000256" key="11">
    <source>
        <dbReference type="ARBA" id="ARBA00033378"/>
    </source>
</evidence>
<dbReference type="WBParaSite" id="TMUE_2000009381.5">
    <property type="protein sequence ID" value="TMUE_2000009381.5"/>
    <property type="gene ID" value="WBGene00286134"/>
</dbReference>
<dbReference type="WBParaSite" id="TMUE_2000009381.2">
    <property type="protein sequence ID" value="TMUE_2000009381.2"/>
    <property type="gene ID" value="WBGene00286134"/>
</dbReference>
<reference evidence="17" key="3">
    <citation type="submission" date="2019-12" db="UniProtKB">
        <authorList>
            <consortium name="WormBaseParasite"/>
        </authorList>
    </citation>
    <scope>IDENTIFICATION</scope>
</reference>
<keyword evidence="6" id="KW-0832">Ubl conjugation</keyword>
<evidence type="ECO:0000256" key="4">
    <source>
        <dbReference type="ARBA" id="ARBA00022499"/>
    </source>
</evidence>
<evidence type="ECO:0000256" key="12">
    <source>
        <dbReference type="ARBA" id="ARBA00093359"/>
    </source>
</evidence>
<keyword evidence="5" id="KW-0597">Phosphoprotein</keyword>
<dbReference type="WBParaSite" id="TMUE_2000009381.1">
    <property type="protein sequence ID" value="TMUE_2000009381.1"/>
    <property type="gene ID" value="WBGene00286134"/>
</dbReference>
<protein>
    <recommendedName>
        <fullName evidence="3">KAT8 regulatory NSL complex subunit 2</fullName>
    </recommendedName>
    <alternativeName>
        <fullName evidence="11">NSL complex protein NSL2</fullName>
    </alternativeName>
    <alternativeName>
        <fullName evidence="10">Non-specific lethal 2 homolog</fullName>
    </alternativeName>
</protein>
<keyword evidence="4" id="KW-1017">Isopeptide bond</keyword>
<keyword evidence="16" id="KW-1185">Reference proteome</keyword>
<dbReference type="WBParaSite" id="TMUE_2000009381.4">
    <property type="protein sequence ID" value="TMUE_2000009381.4"/>
    <property type="gene ID" value="WBGene00286134"/>
</dbReference>
<comment type="subcellular location">
    <subcellularLocation>
        <location evidence="2">Mitochondrion</location>
    </subcellularLocation>
    <subcellularLocation>
        <location evidence="1">Nucleus</location>
    </subcellularLocation>
</comment>
<evidence type="ECO:0000256" key="8">
    <source>
        <dbReference type="ARBA" id="ARBA00023128"/>
    </source>
</evidence>
<dbReference type="GO" id="GO:0005739">
    <property type="term" value="C:mitochondrion"/>
    <property type="evidence" value="ECO:0007669"/>
    <property type="project" value="UniProtKB-SubCell"/>
</dbReference>
<dbReference type="GO" id="GO:0005634">
    <property type="term" value="C:nucleus"/>
    <property type="evidence" value="ECO:0007669"/>
    <property type="project" value="UniProtKB-SubCell"/>
</dbReference>
<feature type="region of interest" description="Disordered" evidence="14">
    <location>
        <begin position="633"/>
        <end position="653"/>
    </location>
</feature>
<dbReference type="Proteomes" id="UP000046395">
    <property type="component" value="Unassembled WGS sequence"/>
</dbReference>
<evidence type="ECO:0000256" key="7">
    <source>
        <dbReference type="ARBA" id="ARBA00022853"/>
    </source>
</evidence>
<evidence type="ECO:0000256" key="3">
    <source>
        <dbReference type="ARBA" id="ARBA00015508"/>
    </source>
</evidence>